<keyword evidence="2" id="KW-0540">Nuclease</keyword>
<dbReference type="Pfam" id="PF02720">
    <property type="entry name" value="DUF222"/>
    <property type="match status" value="1"/>
</dbReference>
<dbReference type="InterPro" id="IPR003870">
    <property type="entry name" value="DUF222"/>
</dbReference>
<proteinExistence type="predicted"/>
<dbReference type="Gene3D" id="1.10.30.50">
    <property type="match status" value="1"/>
</dbReference>
<keyword evidence="3" id="KW-1185">Reference proteome</keyword>
<dbReference type="GO" id="GO:0004519">
    <property type="term" value="F:endonuclease activity"/>
    <property type="evidence" value="ECO:0007669"/>
    <property type="project" value="UniProtKB-KW"/>
</dbReference>
<accession>A0A3N0GKK2</accession>
<dbReference type="Proteomes" id="UP000279994">
    <property type="component" value="Unassembled WGS sequence"/>
</dbReference>
<keyword evidence="2" id="KW-0378">Hydrolase</keyword>
<organism evidence="2 3">
    <name type="scientific">Nocardioides pocheonensis</name>
    <dbReference type="NCBI Taxonomy" id="661485"/>
    <lineage>
        <taxon>Bacteria</taxon>
        <taxon>Bacillati</taxon>
        <taxon>Actinomycetota</taxon>
        <taxon>Actinomycetes</taxon>
        <taxon>Propionibacteriales</taxon>
        <taxon>Nocardioidaceae</taxon>
        <taxon>Nocardioides</taxon>
    </lineage>
</organism>
<dbReference type="EMBL" id="RJSF01000044">
    <property type="protein sequence ID" value="RNM12692.1"/>
    <property type="molecule type" value="Genomic_DNA"/>
</dbReference>
<name>A0A3N0GKK2_9ACTN</name>
<dbReference type="InterPro" id="IPR003615">
    <property type="entry name" value="HNH_nuc"/>
</dbReference>
<gene>
    <name evidence="2" type="ORF">EFL26_19025</name>
</gene>
<reference evidence="2 3" key="1">
    <citation type="submission" date="2018-11" db="EMBL/GenBank/DDBJ databases">
        <authorList>
            <person name="Li F."/>
        </authorList>
    </citation>
    <scope>NUCLEOTIDE SEQUENCE [LARGE SCALE GENOMIC DNA]</scope>
    <source>
        <strain evidence="2 3">Gsoil 818</strain>
    </source>
</reference>
<dbReference type="AlphaFoldDB" id="A0A3N0GKK2"/>
<feature type="domain" description="HNH nuclease" evidence="1">
    <location>
        <begin position="343"/>
        <end position="395"/>
    </location>
</feature>
<evidence type="ECO:0000313" key="2">
    <source>
        <dbReference type="EMBL" id="RNM12692.1"/>
    </source>
</evidence>
<sequence>MAVMPESCGDHPVLACAERVTDELAAIATVPVELMSTSDKAAALLAVTEMTERAQALRLRLLAAADDVALEAGARDAGAWLAHHARDDRRDLQRELRLGSALAERWQRVGTALGSGGLNTAQADVIVRALDALPDAVPGEVVARAEEQLVAYAAEFGPRELRVLGRRILDVVAPEVAEAAEAKAVEAEERRAAETMSLTLTPYGDGTTRLHGLLPDATAHRLATYLDAFTSPRRTTVTAQGDEAEAGPLHRRRAQAFCALLEHLDPQELPAHGGDATTVIVTVTLDQLRSELATAGLISSDDLRLTAAEARRLACTANIVPTVLGSRSEVLDLGRSSRLFTPAQRKALRLRDRHCRADGCTIPATWCEAHHRQPWATGGRTDLDDGVLLCSFHHHRAHDPTYEMGGGADGRVAFHRRC</sequence>
<comment type="caution">
    <text evidence="2">The sequence shown here is derived from an EMBL/GenBank/DDBJ whole genome shotgun (WGS) entry which is preliminary data.</text>
</comment>
<evidence type="ECO:0000259" key="1">
    <source>
        <dbReference type="SMART" id="SM00507"/>
    </source>
</evidence>
<dbReference type="CDD" id="cd00085">
    <property type="entry name" value="HNHc"/>
    <property type="match status" value="1"/>
</dbReference>
<protein>
    <submittedName>
        <fullName evidence="2">HNH endonuclease</fullName>
    </submittedName>
</protein>
<keyword evidence="2" id="KW-0255">Endonuclease</keyword>
<evidence type="ECO:0000313" key="3">
    <source>
        <dbReference type="Proteomes" id="UP000279994"/>
    </source>
</evidence>
<dbReference type="SMART" id="SM00507">
    <property type="entry name" value="HNHc"/>
    <property type="match status" value="1"/>
</dbReference>